<gene>
    <name evidence="1" type="ORF">Tco_0730364</name>
</gene>
<keyword evidence="1" id="KW-0548">Nucleotidyltransferase</keyword>
<dbReference type="PANTHER" id="PTHR45835">
    <property type="entry name" value="YALI0A06105P"/>
    <property type="match status" value="1"/>
</dbReference>
<dbReference type="PANTHER" id="PTHR45835:SF101">
    <property type="entry name" value="NUCLEOTIDYLTRANSFERASE, RIBONUCLEASE H"/>
    <property type="match status" value="1"/>
</dbReference>
<accession>A0ABQ4YV25</accession>
<dbReference type="Gene3D" id="3.30.420.10">
    <property type="entry name" value="Ribonuclease H-like superfamily/Ribonuclease H"/>
    <property type="match status" value="1"/>
</dbReference>
<dbReference type="GO" id="GO:0003964">
    <property type="term" value="F:RNA-directed DNA polymerase activity"/>
    <property type="evidence" value="ECO:0007669"/>
    <property type="project" value="UniProtKB-KW"/>
</dbReference>
<reference evidence="1" key="2">
    <citation type="submission" date="2022-01" db="EMBL/GenBank/DDBJ databases">
        <authorList>
            <person name="Yamashiro T."/>
            <person name="Shiraishi A."/>
            <person name="Satake H."/>
            <person name="Nakayama K."/>
        </authorList>
    </citation>
    <scope>NUCLEOTIDE SEQUENCE</scope>
</reference>
<evidence type="ECO:0000313" key="2">
    <source>
        <dbReference type="Proteomes" id="UP001151760"/>
    </source>
</evidence>
<dbReference type="Proteomes" id="UP001151760">
    <property type="component" value="Unassembled WGS sequence"/>
</dbReference>
<dbReference type="InterPro" id="IPR036397">
    <property type="entry name" value="RNaseH_sf"/>
</dbReference>
<name>A0ABQ4YV25_9ASTR</name>
<keyword evidence="2" id="KW-1185">Reference proteome</keyword>
<dbReference type="EMBL" id="BQNB010010675">
    <property type="protein sequence ID" value="GJS80483.1"/>
    <property type="molecule type" value="Genomic_DNA"/>
</dbReference>
<organism evidence="1 2">
    <name type="scientific">Tanacetum coccineum</name>
    <dbReference type="NCBI Taxonomy" id="301880"/>
    <lineage>
        <taxon>Eukaryota</taxon>
        <taxon>Viridiplantae</taxon>
        <taxon>Streptophyta</taxon>
        <taxon>Embryophyta</taxon>
        <taxon>Tracheophyta</taxon>
        <taxon>Spermatophyta</taxon>
        <taxon>Magnoliopsida</taxon>
        <taxon>eudicotyledons</taxon>
        <taxon>Gunneridae</taxon>
        <taxon>Pentapetalae</taxon>
        <taxon>asterids</taxon>
        <taxon>campanulids</taxon>
        <taxon>Asterales</taxon>
        <taxon>Asteraceae</taxon>
        <taxon>Asteroideae</taxon>
        <taxon>Anthemideae</taxon>
        <taxon>Anthemidinae</taxon>
        <taxon>Tanacetum</taxon>
    </lineage>
</organism>
<keyword evidence="1" id="KW-0808">Transferase</keyword>
<comment type="caution">
    <text evidence="1">The sequence shown here is derived from an EMBL/GenBank/DDBJ whole genome shotgun (WGS) entry which is preliminary data.</text>
</comment>
<evidence type="ECO:0000313" key="1">
    <source>
        <dbReference type="EMBL" id="GJS80483.1"/>
    </source>
</evidence>
<protein>
    <submittedName>
        <fullName evidence="1">Reverse transcriptase domain-containing protein</fullName>
    </submittedName>
</protein>
<proteinExistence type="predicted"/>
<keyword evidence="1" id="KW-0695">RNA-directed DNA polymerase</keyword>
<sequence length="162" mass="18017">MLRAYAIDFGKGWVNHLPLVEFSYNNSYHASIKATPFEALYGQKCRSPVCWTEVGEAQILGSELIQETTKKIIQIKQRIADARCSTKGVTPFRSSNPMVFMSGIKLFSMLASGKGSYVLAMVGEVKPLVYVRLLIVSSVDRTISHSIGGLYLDDKLHYVKGH</sequence>
<reference evidence="1" key="1">
    <citation type="journal article" date="2022" name="Int. J. Mol. Sci.">
        <title>Draft Genome of Tanacetum Coccineum: Genomic Comparison of Closely Related Tanacetum-Family Plants.</title>
        <authorList>
            <person name="Yamashiro T."/>
            <person name="Shiraishi A."/>
            <person name="Nakayama K."/>
            <person name="Satake H."/>
        </authorList>
    </citation>
    <scope>NUCLEOTIDE SEQUENCE</scope>
</reference>